<organism evidence="6 7">
    <name type="scientific">Riccia fluitans</name>
    <dbReference type="NCBI Taxonomy" id="41844"/>
    <lineage>
        <taxon>Eukaryota</taxon>
        <taxon>Viridiplantae</taxon>
        <taxon>Streptophyta</taxon>
        <taxon>Embryophyta</taxon>
        <taxon>Marchantiophyta</taxon>
        <taxon>Marchantiopsida</taxon>
        <taxon>Marchantiidae</taxon>
        <taxon>Marchantiales</taxon>
        <taxon>Ricciaceae</taxon>
        <taxon>Riccia</taxon>
    </lineage>
</organism>
<comment type="caution">
    <text evidence="6">The sequence shown here is derived from an EMBL/GenBank/DDBJ whole genome shotgun (WGS) entry which is preliminary data.</text>
</comment>
<keyword evidence="4" id="KW-0539">Nucleus</keyword>
<dbReference type="InterPro" id="IPR011989">
    <property type="entry name" value="ARM-like"/>
</dbReference>
<dbReference type="PANTHER" id="PTHR10997:SF7">
    <property type="entry name" value="IMPORTIN-11"/>
    <property type="match status" value="1"/>
</dbReference>
<evidence type="ECO:0000313" key="7">
    <source>
        <dbReference type="Proteomes" id="UP001605036"/>
    </source>
</evidence>
<keyword evidence="7" id="KW-1185">Reference proteome</keyword>
<evidence type="ECO:0000259" key="5">
    <source>
        <dbReference type="PROSITE" id="PS50166"/>
    </source>
</evidence>
<dbReference type="Pfam" id="PF25758">
    <property type="entry name" value="TPR_IPO11"/>
    <property type="match status" value="1"/>
</dbReference>
<gene>
    <name evidence="6" type="ORF">R1flu_002124</name>
</gene>
<feature type="domain" description="Importin N-terminal" evidence="5">
    <location>
        <begin position="29"/>
        <end position="104"/>
    </location>
</feature>
<dbReference type="Gene3D" id="1.25.10.10">
    <property type="entry name" value="Leucine-rich Repeat Variant"/>
    <property type="match status" value="1"/>
</dbReference>
<dbReference type="PANTHER" id="PTHR10997">
    <property type="entry name" value="IMPORTIN-7, 8, 11"/>
    <property type="match status" value="1"/>
</dbReference>
<accession>A0ABD1Y932</accession>
<evidence type="ECO:0000256" key="4">
    <source>
        <dbReference type="ARBA" id="ARBA00023242"/>
    </source>
</evidence>
<comment type="similarity">
    <text evidence="2">Belongs to the importin beta family.</text>
</comment>
<dbReference type="InterPro" id="IPR058669">
    <property type="entry name" value="TPR_IPO7/11-like"/>
</dbReference>
<dbReference type="AlphaFoldDB" id="A0ABD1Y932"/>
<evidence type="ECO:0000256" key="2">
    <source>
        <dbReference type="ARBA" id="ARBA00007991"/>
    </source>
</evidence>
<evidence type="ECO:0000313" key="6">
    <source>
        <dbReference type="EMBL" id="KAL2621919.1"/>
    </source>
</evidence>
<dbReference type="GO" id="GO:0005634">
    <property type="term" value="C:nucleus"/>
    <property type="evidence" value="ECO:0007669"/>
    <property type="project" value="UniProtKB-SubCell"/>
</dbReference>
<dbReference type="SMART" id="SM00913">
    <property type="entry name" value="IBN_N"/>
    <property type="match status" value="1"/>
</dbReference>
<dbReference type="SUPFAM" id="SSF48371">
    <property type="entry name" value="ARM repeat"/>
    <property type="match status" value="1"/>
</dbReference>
<sequence length="1081" mass="121031">MALSSADLSTVYSLLQNALSQDQSIQKPAEATLASCENRPGFCSCLLEIIASRDLEKQSDPRWLASVYFKNSINRYWRIRRETPGIGDAEKPYLRSKLLDIIREEDNKVAVQLALLIAKIARFDYPRDWPELFPILLQKLQSPDVLLTQRVYLVLNQTLKELSTKRLAADQRNFAEITSQLFDYTWHHWFADMQIILQGFSLVLGNPESGLQPDQGKALSLTCERWLLCSKVLKRMLLFGFQSDAKSIQEVAPVKQVAPAFLQAVQSLLQYRVVPPIREFVEKACLRLMKTLVEVQSTHPYSFSNKAVLPSVLEFCYIQVTERSAGASMFEHFLIKCMMFVQSVIQCPSYRSQKAGRVVGQSTPSLEEAKGNLAGQAEEILQSVLDKQRLVVLSEILVRRYFLLMADDLEEWAQEPEAFHHEQETVQWKEKLRPCAESLYLALFERYREMLAPLVVEMLKQASDNCPPAAPDADVQITPALLLKEAVYNAVGVANYDLYDYIDFKSWYDGCLAQELHNRHPNGRILRRRVAWLVGQWVSKIKDEMRRPIYSALLGLLGDSDLAVKLAACRSLHHLIDDVHFYEEEFVEFVPACLQYLFEFMGTAQEFDSKLQVFNLVSVIIERLGEKVLPCVDKIMSFLPQVWQASEGQSLLRIQVILALQRLLMALGPQSPICYELLFPILQYSTDVNQPDELNMLEDGMQLWQTTVKHAPIMVPRLLGLFPHLVSVMEKSFDHLQVATNITESYVLLGGADFLRHHAAGVVKILDGVVGNVNEKGMMCTLPVIDTLIQCFPADAPGLLEPVLQKLFVIVVTGHNESDIVKASCGAILARVLVQNSTFFAQFTSQQSLAIVLQQSGVTLTDQSALFLFFDAWLDKVDSLTTLGKRKVCALALCVLLTLREPQVLDRLEQILSVCTSVLHETEEEKNGNSSSYGYWSSNALSGDDGSVATVESEESRKRQVLGADPINSLSLGPLLKEKLQTCAALHGEAAFNAAIQCAGGGTSVTGRKSAFEVNRCHHHMFSSLPFLANNAKFGLRQGTPTNLPVGGGSGIGTATWDVINPSLLRELSSLGDCRPYLHHL</sequence>
<dbReference type="InterPro" id="IPR016024">
    <property type="entry name" value="ARM-type_fold"/>
</dbReference>
<dbReference type="InterPro" id="IPR001494">
    <property type="entry name" value="Importin-beta_N"/>
</dbReference>
<keyword evidence="3" id="KW-0813">Transport</keyword>
<comment type="subcellular location">
    <subcellularLocation>
        <location evidence="1">Nucleus</location>
    </subcellularLocation>
</comment>
<name>A0ABD1Y932_9MARC</name>
<dbReference type="Proteomes" id="UP001605036">
    <property type="component" value="Unassembled WGS sequence"/>
</dbReference>
<reference evidence="6 7" key="1">
    <citation type="submission" date="2024-09" db="EMBL/GenBank/DDBJ databases">
        <title>Chromosome-scale assembly of Riccia fluitans.</title>
        <authorList>
            <person name="Paukszto L."/>
            <person name="Sawicki J."/>
            <person name="Karawczyk K."/>
            <person name="Piernik-Szablinska J."/>
            <person name="Szczecinska M."/>
            <person name="Mazdziarz M."/>
        </authorList>
    </citation>
    <scope>NUCLEOTIDE SEQUENCE [LARGE SCALE GENOMIC DNA]</scope>
    <source>
        <strain evidence="6">Rf_01</strain>
        <tissue evidence="6">Aerial parts of the thallus</tissue>
    </source>
</reference>
<evidence type="ECO:0000256" key="1">
    <source>
        <dbReference type="ARBA" id="ARBA00004123"/>
    </source>
</evidence>
<dbReference type="Pfam" id="PF03810">
    <property type="entry name" value="IBN_N"/>
    <property type="match status" value="1"/>
</dbReference>
<proteinExistence type="inferred from homology"/>
<evidence type="ECO:0000256" key="3">
    <source>
        <dbReference type="ARBA" id="ARBA00022448"/>
    </source>
</evidence>
<dbReference type="PROSITE" id="PS50166">
    <property type="entry name" value="IMPORTIN_B_NT"/>
    <property type="match status" value="1"/>
</dbReference>
<dbReference type="EMBL" id="JBHFFA010000006">
    <property type="protein sequence ID" value="KAL2621919.1"/>
    <property type="molecule type" value="Genomic_DNA"/>
</dbReference>
<dbReference type="FunFam" id="1.25.10.10:FF:001096">
    <property type="entry name" value="Predicted protein"/>
    <property type="match status" value="1"/>
</dbReference>
<protein>
    <recommendedName>
        <fullName evidence="5">Importin N-terminal domain-containing protein</fullName>
    </recommendedName>
</protein>